<dbReference type="PANTHER" id="PTHR40370:SF1">
    <property type="entry name" value="DUF3074 DOMAIN-CONTAINING PROTEIN"/>
    <property type="match status" value="1"/>
</dbReference>
<dbReference type="Proteomes" id="UP000813461">
    <property type="component" value="Unassembled WGS sequence"/>
</dbReference>
<evidence type="ECO:0000259" key="1">
    <source>
        <dbReference type="Pfam" id="PF11274"/>
    </source>
</evidence>
<keyword evidence="3" id="KW-1185">Reference proteome</keyword>
<dbReference type="EMBL" id="JAGMVJ010000018">
    <property type="protein sequence ID" value="KAH7077274.1"/>
    <property type="molecule type" value="Genomic_DNA"/>
</dbReference>
<dbReference type="Pfam" id="PF11274">
    <property type="entry name" value="DUF3074"/>
    <property type="match status" value="1"/>
</dbReference>
<dbReference type="PANTHER" id="PTHR40370">
    <property type="entry name" value="EXPRESSED PROTEIN"/>
    <property type="match status" value="1"/>
</dbReference>
<name>A0A8K0VUD9_9PLEO</name>
<evidence type="ECO:0000313" key="2">
    <source>
        <dbReference type="EMBL" id="KAH7077274.1"/>
    </source>
</evidence>
<gene>
    <name evidence="2" type="ORF">FB567DRAFT_147004</name>
</gene>
<reference evidence="2" key="1">
    <citation type="journal article" date="2021" name="Nat. Commun.">
        <title>Genetic determinants of endophytism in the Arabidopsis root mycobiome.</title>
        <authorList>
            <person name="Mesny F."/>
            <person name="Miyauchi S."/>
            <person name="Thiergart T."/>
            <person name="Pickel B."/>
            <person name="Atanasova L."/>
            <person name="Karlsson M."/>
            <person name="Huettel B."/>
            <person name="Barry K.W."/>
            <person name="Haridas S."/>
            <person name="Chen C."/>
            <person name="Bauer D."/>
            <person name="Andreopoulos W."/>
            <person name="Pangilinan J."/>
            <person name="LaButti K."/>
            <person name="Riley R."/>
            <person name="Lipzen A."/>
            <person name="Clum A."/>
            <person name="Drula E."/>
            <person name="Henrissat B."/>
            <person name="Kohler A."/>
            <person name="Grigoriev I.V."/>
            <person name="Martin F.M."/>
            <person name="Hacquard S."/>
        </authorList>
    </citation>
    <scope>NUCLEOTIDE SEQUENCE</scope>
    <source>
        <strain evidence="2">MPI-SDFR-AT-0120</strain>
    </source>
</reference>
<comment type="caution">
    <text evidence="2">The sequence shown here is derived from an EMBL/GenBank/DDBJ whole genome shotgun (WGS) entry which is preliminary data.</text>
</comment>
<protein>
    <recommendedName>
        <fullName evidence="1">DUF3074 domain-containing protein</fullName>
    </recommendedName>
</protein>
<dbReference type="InterPro" id="IPR024500">
    <property type="entry name" value="DUF3074"/>
</dbReference>
<dbReference type="AlphaFoldDB" id="A0A8K0VUD9"/>
<dbReference type="OrthoDB" id="6423603at2759"/>
<organism evidence="2 3">
    <name type="scientific">Paraphoma chrysanthemicola</name>
    <dbReference type="NCBI Taxonomy" id="798071"/>
    <lineage>
        <taxon>Eukaryota</taxon>
        <taxon>Fungi</taxon>
        <taxon>Dikarya</taxon>
        <taxon>Ascomycota</taxon>
        <taxon>Pezizomycotina</taxon>
        <taxon>Dothideomycetes</taxon>
        <taxon>Pleosporomycetidae</taxon>
        <taxon>Pleosporales</taxon>
        <taxon>Pleosporineae</taxon>
        <taxon>Phaeosphaeriaceae</taxon>
        <taxon>Paraphoma</taxon>
    </lineage>
</organism>
<sequence length="381" mass="42873">MTPVPPSSAGPCKYCKRPLSGATRMYLDLQPLCIHELPPHGELARIHHKLDLNDNGTTLTLGGFLNSVLSETLAIQWDDMSWTHHGTYPPEGKGVKVTMPPPLSSSQQVPEISVPVDVDQRAKGTSSSAWLARRSLHCAKHVEYDELDTILAQDHCRREGDYDPSVFDANELLKWDTEDLKKALSVLNLDWNITNVQMAIFQMFHEMPKVMGKSFLQDRVFHVLVITAHSTYVLPEQDKSTTQRQSYTLQLPINFDSLRDVEAIKRASHIRPRSMIYEVKDQSAEGAGITERQNKHKGKSLTEGAYVSVERLRQAPDGSGNAEPMHRWDMMTKSDAKGISRLAPSSTKRKETLDAISKDVQYVLDHIGKQRWARNPADANE</sequence>
<evidence type="ECO:0000313" key="3">
    <source>
        <dbReference type="Proteomes" id="UP000813461"/>
    </source>
</evidence>
<proteinExistence type="predicted"/>
<feature type="domain" description="DUF3074" evidence="1">
    <location>
        <begin position="130"/>
        <end position="366"/>
    </location>
</feature>
<accession>A0A8K0VUD9</accession>